<protein>
    <submittedName>
        <fullName evidence="1">Uncharacterized protein</fullName>
    </submittedName>
</protein>
<dbReference type="RefSeq" id="WP_167535736.1">
    <property type="nucleotide sequence ID" value="NZ_LAOQ01000003.1"/>
</dbReference>
<name>A0A0F3RES9_9RICK</name>
<accession>A0A0F3RES9</accession>
<organism evidence="1 2">
    <name type="scientific">Rickettsia argasii T170-B</name>
    <dbReference type="NCBI Taxonomy" id="1268837"/>
    <lineage>
        <taxon>Bacteria</taxon>
        <taxon>Pseudomonadati</taxon>
        <taxon>Pseudomonadota</taxon>
        <taxon>Alphaproteobacteria</taxon>
        <taxon>Rickettsiales</taxon>
        <taxon>Rickettsiaceae</taxon>
        <taxon>Rickettsieae</taxon>
        <taxon>Rickettsia</taxon>
        <taxon>spotted fever group</taxon>
    </lineage>
</organism>
<gene>
    <name evidence="1" type="ORF">RAT170B_1087</name>
</gene>
<dbReference type="AlphaFoldDB" id="A0A0F3RES9"/>
<evidence type="ECO:0000313" key="1">
    <source>
        <dbReference type="EMBL" id="KJW04768.1"/>
    </source>
</evidence>
<dbReference type="Proteomes" id="UP000033736">
    <property type="component" value="Unassembled WGS sequence"/>
</dbReference>
<evidence type="ECO:0000313" key="2">
    <source>
        <dbReference type="Proteomes" id="UP000033736"/>
    </source>
</evidence>
<keyword evidence="2" id="KW-1185">Reference proteome</keyword>
<dbReference type="GeneID" id="51821530"/>
<proteinExistence type="predicted"/>
<sequence>MKQSNTNPKPLELSEEHKKLDNVIKDMAQKYKMTIPEAKASEEITQMVKDL</sequence>
<dbReference type="PATRIC" id="fig|1268837.3.peg.1289"/>
<comment type="caution">
    <text evidence="1">The sequence shown here is derived from an EMBL/GenBank/DDBJ whole genome shotgun (WGS) entry which is preliminary data.</text>
</comment>
<reference evidence="1 2" key="1">
    <citation type="submission" date="2015-01" db="EMBL/GenBank/DDBJ databases">
        <title>Genome Sequencing of Rickettsiales /home/snadendla/prok_pipe/test/illegal_ec_num.txt.</title>
        <authorList>
            <person name="Daugherty S.C."/>
            <person name="Su Q."/>
            <person name="Abolude K."/>
            <person name="Beier-Sexton M."/>
            <person name="Carlyon J.A."/>
            <person name="Carter R."/>
            <person name="Day N.P."/>
            <person name="Dumler S.J."/>
            <person name="Dyachenko V."/>
            <person name="Godinez A."/>
            <person name="Kurtti T.J."/>
            <person name="Lichay M."/>
            <person name="Mullins K.E."/>
            <person name="Ott S."/>
            <person name="Pappas-Brown V."/>
            <person name="Paris D.H."/>
            <person name="Patel P."/>
            <person name="Richards A.L."/>
            <person name="Sadzewicz L."/>
            <person name="Sears K."/>
            <person name="Seidman D."/>
            <person name="Sengamalay N."/>
            <person name="Stenos J."/>
            <person name="Tallon L.J."/>
            <person name="Vincent G."/>
            <person name="Fraser C.M."/>
            <person name="Munderloh U."/>
            <person name="Dunning-Hotopp J.C."/>
        </authorList>
    </citation>
    <scope>NUCLEOTIDE SEQUENCE [LARGE SCALE GENOMIC DNA]</scope>
    <source>
        <strain evidence="1 2">T170-B</strain>
    </source>
</reference>
<dbReference type="EMBL" id="LAOQ01000003">
    <property type="protein sequence ID" value="KJW04768.1"/>
    <property type="molecule type" value="Genomic_DNA"/>
</dbReference>